<proteinExistence type="predicted"/>
<evidence type="ECO:0000313" key="2">
    <source>
        <dbReference type="EMBL" id="SJZ85725.1"/>
    </source>
</evidence>
<feature type="domain" description="EAL" evidence="1">
    <location>
        <begin position="159"/>
        <end position="403"/>
    </location>
</feature>
<dbReference type="PANTHER" id="PTHR33121:SF76">
    <property type="entry name" value="SIGNALING PROTEIN"/>
    <property type="match status" value="1"/>
</dbReference>
<dbReference type="InterPro" id="IPR035919">
    <property type="entry name" value="EAL_sf"/>
</dbReference>
<accession>A0A1T4P2H3</accession>
<dbReference type="InterPro" id="IPR001633">
    <property type="entry name" value="EAL_dom"/>
</dbReference>
<evidence type="ECO:0000313" key="3">
    <source>
        <dbReference type="Proteomes" id="UP000190135"/>
    </source>
</evidence>
<dbReference type="SMART" id="SM00065">
    <property type="entry name" value="GAF"/>
    <property type="match status" value="1"/>
</dbReference>
<sequence length="411" mass="44638">MPQLAIKEPHTPDELVGTLRAIREHLGMEVAYVSEFVGERSVLRAVDAPGFEAVAQTGASFSLDDVYCRHILAGRLPELMADTGEYELARQMPITSALPIGAHISVPVNGPDGTALGMFCCLSTRPDHSLNERDVEVMRVFAEMAGKPLAEAIAERQLRDYARSRIENILAGDGLTIVYQPIWTLSGRTVRGFEALSRFAAEPYRSPDKWFAEAFDIGMGVDLEIEAIRRALTALNHLPAAIYVSVNASPETVLSGRLPELFSARRYCPQRILLEITEHAEVEDYEAFAKALAPLRKAGVRLAIDDAGAGYSGLQHIVKLAPDKIKLDMSLTSGIDTDAARRALASALVFFARETGCAIVAEGVETEEELMTLRLLGVSYGQGFGLGRPMALPQALELVRAPLRVSPGARA</sequence>
<evidence type="ECO:0000259" key="1">
    <source>
        <dbReference type="PROSITE" id="PS50883"/>
    </source>
</evidence>
<dbReference type="OrthoDB" id="9814202at2"/>
<dbReference type="SUPFAM" id="SSF55781">
    <property type="entry name" value="GAF domain-like"/>
    <property type="match status" value="1"/>
</dbReference>
<dbReference type="SMART" id="SM00052">
    <property type="entry name" value="EAL"/>
    <property type="match status" value="1"/>
</dbReference>
<dbReference type="Proteomes" id="UP000190135">
    <property type="component" value="Unassembled WGS sequence"/>
</dbReference>
<gene>
    <name evidence="2" type="ORF">SAMN05428963_103307</name>
</gene>
<protein>
    <submittedName>
        <fullName evidence="2">EAL domain, c-di-GMP-specific phosphodiesterase class I (Or its enzymatically inactive variant)</fullName>
    </submittedName>
</protein>
<name>A0A1T4P2H3_9HYPH</name>
<dbReference type="Pfam" id="PF01590">
    <property type="entry name" value="GAF"/>
    <property type="match status" value="1"/>
</dbReference>
<dbReference type="InterPro" id="IPR029016">
    <property type="entry name" value="GAF-like_dom_sf"/>
</dbReference>
<dbReference type="AlphaFoldDB" id="A0A1T4P2H3"/>
<dbReference type="SUPFAM" id="SSF141868">
    <property type="entry name" value="EAL domain-like"/>
    <property type="match status" value="1"/>
</dbReference>
<dbReference type="RefSeq" id="WP_078707407.1">
    <property type="nucleotide sequence ID" value="NZ_FUXL01000003.1"/>
</dbReference>
<dbReference type="PANTHER" id="PTHR33121">
    <property type="entry name" value="CYCLIC DI-GMP PHOSPHODIESTERASE PDEF"/>
    <property type="match status" value="1"/>
</dbReference>
<dbReference type="Gene3D" id="3.30.450.40">
    <property type="match status" value="1"/>
</dbReference>
<dbReference type="Gene3D" id="3.20.20.450">
    <property type="entry name" value="EAL domain"/>
    <property type="match status" value="1"/>
</dbReference>
<keyword evidence="3" id="KW-1185">Reference proteome</keyword>
<dbReference type="InterPro" id="IPR050706">
    <property type="entry name" value="Cyclic-di-GMP_PDE-like"/>
</dbReference>
<dbReference type="GO" id="GO:0071111">
    <property type="term" value="F:cyclic-guanylate-specific phosphodiesterase activity"/>
    <property type="evidence" value="ECO:0007669"/>
    <property type="project" value="InterPro"/>
</dbReference>
<dbReference type="InterPro" id="IPR003018">
    <property type="entry name" value="GAF"/>
</dbReference>
<reference evidence="2 3" key="1">
    <citation type="submission" date="2017-02" db="EMBL/GenBank/DDBJ databases">
        <authorList>
            <person name="Peterson S.W."/>
        </authorList>
    </citation>
    <scope>NUCLEOTIDE SEQUENCE [LARGE SCALE GENOMIC DNA]</scope>
    <source>
        <strain evidence="2 3">USBA 369</strain>
    </source>
</reference>
<dbReference type="EMBL" id="FUXL01000003">
    <property type="protein sequence ID" value="SJZ85725.1"/>
    <property type="molecule type" value="Genomic_DNA"/>
</dbReference>
<organism evidence="2 3">
    <name type="scientific">Consotaella salsifontis</name>
    <dbReference type="NCBI Taxonomy" id="1365950"/>
    <lineage>
        <taxon>Bacteria</taxon>
        <taxon>Pseudomonadati</taxon>
        <taxon>Pseudomonadota</taxon>
        <taxon>Alphaproteobacteria</taxon>
        <taxon>Hyphomicrobiales</taxon>
        <taxon>Aurantimonadaceae</taxon>
        <taxon>Consotaella</taxon>
    </lineage>
</organism>
<dbReference type="STRING" id="1365950.SAMN05428963_103307"/>
<dbReference type="PROSITE" id="PS50883">
    <property type="entry name" value="EAL"/>
    <property type="match status" value="1"/>
</dbReference>
<dbReference type="CDD" id="cd01948">
    <property type="entry name" value="EAL"/>
    <property type="match status" value="1"/>
</dbReference>
<dbReference type="Pfam" id="PF00563">
    <property type="entry name" value="EAL"/>
    <property type="match status" value="1"/>
</dbReference>